<evidence type="ECO:0000259" key="8">
    <source>
        <dbReference type="Pfam" id="PF23247"/>
    </source>
</evidence>
<dbReference type="Gene3D" id="3.40.50.300">
    <property type="entry name" value="P-loop containing nucleotide triphosphate hydrolases"/>
    <property type="match status" value="1"/>
</dbReference>
<keyword evidence="3" id="KW-0611">Plant defense</keyword>
<evidence type="ECO:0000256" key="3">
    <source>
        <dbReference type="ARBA" id="ARBA00022821"/>
    </source>
</evidence>
<sequence length="1516" mass="172684">MEYLFSYNDKIENLKNQIQELDGIINRIQSHAERAKNEGDAIVGHVQDWQKDATAKSEQAKCFLEPDPDHTRERCSCRWPLPNLALRKRLSKKAKEMAEEIARVIEMTNNFGNDISFRPVVQLSFEQKDFEKFETRKATLSRMMEALRNPEVRIIGLSGIGGIGKTMLAKEVARLAKEGNLFSKQIMAVVSQNSNIERIQQEIADQLGLKFEKEVLSTRAELLGERLKQEKKILIVLDDVWKELDLFEVGIRFNDDNKECKIIVTSRSQEVCKAMGADEKTTFQIKSLTDEEAANLFNKIVGDVKPEFESLATEVIKECGGLPLAIVTIASALKINESSSFWRNALRELKRSPTESEIYGKIYRCFKTSFDALGNEAKSLLLICGAHKEDENVSLQELTGYVMALDLFGYVYTLKEASDKVESLVNNLKAYCLLSDGDYPRTVKVHDIIRDVAISVASELEKNPMYCLRESVRLEDCMNRDNFKDLCAISIPGGGGGINDQLPERLASPRLKLLMLRNRGGLEIPDKFFEETKELKALRLDFIGGKQLASSFRSLQNLKALHLRIWNEEVVDIAIIGELKNIVILDLSDSDGLVVLPKEIGNLSRLQVLNLNGCGRLEVIEPNVISSLVKLEELYMEGVYYVEWETEGLSRSAGERSNASLGEIKRLPQLRVLHLCIQDGSVVPKGMFNHLNFESYCIQIGYNLGRPSESRTRVLRVSHPEDTSLMLYEDGFQRLMKKSDDLYLESIPGVRHLINELDASSFQDLECLVLHELENLESFMLTSPPPARSIERPRPQPWFLPRPLPLPRPRPTPLFNDMVDPDVTFNNLQELTITRCNSLQSVWALATFESLLQLKKLSIGSCDLIEEVLVVTEEAVDERESKKITFPKLESLYLRDLPKLKRFGFCQADLLELSIFKIPENQEEETEMAQEILFSKKVVFENLQELRIEWCNSLSSIATFESLQQLKRLSIDNCDLIQEVLVFTKEREWTKKIFSFPKLESVELKNLPKLKRTFIGKSTPSTSTTVEEVEEGRMDQEILFNSKVFAGLSFGNLQQLKIWGCNNIRYLLSFAMVKSLKQLKTLFVSDCKAMEQIVTKAVGKDGRLKKISFPKLESLMLDDLPKLKRFCEGDCIECPSLLKLKIWDCSEFRTFIPDSQSTPMMLQVEERELVTKQPLFNEKVVLTNLEELTISNWGEDANEIWPRQSSTVLFPKLKLLDLNSKSSDGHQSGFSLLDILRFQNLEEISLSGSLEGKIWQHGELGDGEEHGKTLARLRKLELRELTKLMHLFEDPENIQLTPQTFESLETLVVQRCDRLEALVMSSSFSFQNLTDLVVSECHRLLNLFNSSTATSLVQLTRVGISKCHQVTQVIHVNDQMEDESAAESEIVFSRLKILVLHRLPSLKSFHCGKRKLQFPNLEKLIVRDCPRMSSFSYGTINAPNLKGLTVAEEGLLRMSYDWDWCFNNLKAKPILEHWENDLNASIRKFWEDKNDSLALENQNSEEDTASSSSSSSSSPE</sequence>
<comment type="caution">
    <text evidence="9">The sequence shown here is derived from an EMBL/GenBank/DDBJ whole genome shotgun (WGS) entry which is preliminary data.</text>
</comment>
<dbReference type="SUPFAM" id="SSF52540">
    <property type="entry name" value="P-loop containing nucleoside triphosphate hydrolases"/>
    <property type="match status" value="1"/>
</dbReference>
<dbReference type="InterPro" id="IPR032675">
    <property type="entry name" value="LRR_dom_sf"/>
</dbReference>
<dbReference type="Pfam" id="PF00931">
    <property type="entry name" value="NB-ARC"/>
    <property type="match status" value="1"/>
</dbReference>
<dbReference type="PANTHER" id="PTHR33463:SF198">
    <property type="entry name" value="RPP4C3"/>
    <property type="match status" value="1"/>
</dbReference>
<evidence type="ECO:0000259" key="7">
    <source>
        <dbReference type="Pfam" id="PF00931"/>
    </source>
</evidence>
<dbReference type="InterPro" id="IPR027417">
    <property type="entry name" value="P-loop_NTPase"/>
</dbReference>
<proteinExistence type="inferred from homology"/>
<protein>
    <recommendedName>
        <fullName evidence="11">AAA+ ATPase domain-containing protein</fullName>
    </recommendedName>
</protein>
<feature type="domain" description="Disease resistance protein At4g27190-like leucine-rich repeats" evidence="8">
    <location>
        <begin position="1036"/>
        <end position="1155"/>
    </location>
</feature>
<evidence type="ECO:0000313" key="9">
    <source>
        <dbReference type="EMBL" id="GMN27375.1"/>
    </source>
</evidence>
<evidence type="ECO:0000256" key="6">
    <source>
        <dbReference type="SAM" id="MobiDB-lite"/>
    </source>
</evidence>
<evidence type="ECO:0000256" key="4">
    <source>
        <dbReference type="ARBA" id="ARBA00022840"/>
    </source>
</evidence>
<evidence type="ECO:0000313" key="10">
    <source>
        <dbReference type="Proteomes" id="UP001187192"/>
    </source>
</evidence>
<evidence type="ECO:0008006" key="11">
    <source>
        <dbReference type="Google" id="ProtNLM"/>
    </source>
</evidence>
<gene>
    <name evidence="9" type="ORF">TIFTF001_001619</name>
</gene>
<feature type="domain" description="Disease resistance protein At4g27190-like leucine-rich repeats" evidence="8">
    <location>
        <begin position="1322"/>
        <end position="1430"/>
    </location>
</feature>
<evidence type="ECO:0000256" key="2">
    <source>
        <dbReference type="ARBA" id="ARBA00022741"/>
    </source>
</evidence>
<dbReference type="GO" id="GO:0043531">
    <property type="term" value="F:ADP binding"/>
    <property type="evidence" value="ECO:0007669"/>
    <property type="project" value="InterPro"/>
</dbReference>
<dbReference type="FunFam" id="3.40.50.300:FF:001091">
    <property type="entry name" value="Probable disease resistance protein At1g61300"/>
    <property type="match status" value="1"/>
</dbReference>
<dbReference type="InterPro" id="IPR050905">
    <property type="entry name" value="Plant_NBS-LRR"/>
</dbReference>
<keyword evidence="4" id="KW-0067">ATP-binding</keyword>
<keyword evidence="10" id="KW-1185">Reference proteome</keyword>
<dbReference type="EMBL" id="BTGU01000002">
    <property type="protein sequence ID" value="GMN27375.1"/>
    <property type="molecule type" value="Genomic_DNA"/>
</dbReference>
<feature type="compositionally biased region" description="Low complexity" evidence="6">
    <location>
        <begin position="1506"/>
        <end position="1516"/>
    </location>
</feature>
<dbReference type="SUPFAM" id="SSF52047">
    <property type="entry name" value="RNI-like"/>
    <property type="match status" value="1"/>
</dbReference>
<evidence type="ECO:0000256" key="5">
    <source>
        <dbReference type="SAM" id="Coils"/>
    </source>
</evidence>
<dbReference type="InterPro" id="IPR057135">
    <property type="entry name" value="At4g27190-like_LRR"/>
</dbReference>
<reference evidence="9" key="1">
    <citation type="submission" date="2023-07" db="EMBL/GenBank/DDBJ databases">
        <title>draft genome sequence of fig (Ficus carica).</title>
        <authorList>
            <person name="Takahashi T."/>
            <person name="Nishimura K."/>
        </authorList>
    </citation>
    <scope>NUCLEOTIDE SEQUENCE</scope>
</reference>
<dbReference type="GO" id="GO:0005524">
    <property type="term" value="F:ATP binding"/>
    <property type="evidence" value="ECO:0007669"/>
    <property type="project" value="UniProtKB-KW"/>
</dbReference>
<keyword evidence="2" id="KW-0547">Nucleotide-binding</keyword>
<dbReference type="Proteomes" id="UP001187192">
    <property type="component" value="Unassembled WGS sequence"/>
</dbReference>
<keyword evidence="5" id="KW-0175">Coiled coil</keyword>
<dbReference type="InterPro" id="IPR042197">
    <property type="entry name" value="Apaf_helical"/>
</dbReference>
<dbReference type="GO" id="GO:0006952">
    <property type="term" value="P:defense response"/>
    <property type="evidence" value="ECO:0007669"/>
    <property type="project" value="UniProtKB-KW"/>
</dbReference>
<feature type="domain" description="Disease resistance protein At4g27190-like leucine-rich repeats" evidence="8">
    <location>
        <begin position="821"/>
        <end position="902"/>
    </location>
</feature>
<dbReference type="Gene3D" id="1.10.8.430">
    <property type="entry name" value="Helical domain of apoptotic protease-activating factors"/>
    <property type="match status" value="1"/>
</dbReference>
<organism evidence="9 10">
    <name type="scientific">Ficus carica</name>
    <name type="common">Common fig</name>
    <dbReference type="NCBI Taxonomy" id="3494"/>
    <lineage>
        <taxon>Eukaryota</taxon>
        <taxon>Viridiplantae</taxon>
        <taxon>Streptophyta</taxon>
        <taxon>Embryophyta</taxon>
        <taxon>Tracheophyta</taxon>
        <taxon>Spermatophyta</taxon>
        <taxon>Magnoliopsida</taxon>
        <taxon>eudicotyledons</taxon>
        <taxon>Gunneridae</taxon>
        <taxon>Pentapetalae</taxon>
        <taxon>rosids</taxon>
        <taxon>fabids</taxon>
        <taxon>Rosales</taxon>
        <taxon>Moraceae</taxon>
        <taxon>Ficeae</taxon>
        <taxon>Ficus</taxon>
    </lineage>
</organism>
<dbReference type="SUPFAM" id="SSF52058">
    <property type="entry name" value="L domain-like"/>
    <property type="match status" value="1"/>
</dbReference>
<dbReference type="Pfam" id="PF23247">
    <property type="entry name" value="LRR_RPS2"/>
    <property type="match status" value="4"/>
</dbReference>
<comment type="similarity">
    <text evidence="1">Belongs to the disease resistance NB-LRR family.</text>
</comment>
<feature type="region of interest" description="Disordered" evidence="6">
    <location>
        <begin position="1495"/>
        <end position="1516"/>
    </location>
</feature>
<name>A0AA87Z9W5_FICCA</name>
<dbReference type="PRINTS" id="PR00364">
    <property type="entry name" value="DISEASERSIST"/>
</dbReference>
<accession>A0AA87Z9W5</accession>
<dbReference type="Gene3D" id="3.80.10.10">
    <property type="entry name" value="Ribonuclease Inhibitor"/>
    <property type="match status" value="5"/>
</dbReference>
<feature type="domain" description="NB-ARC" evidence="7">
    <location>
        <begin position="137"/>
        <end position="303"/>
    </location>
</feature>
<feature type="domain" description="Disease resistance protein At4g27190-like leucine-rich repeats" evidence="8">
    <location>
        <begin position="925"/>
        <end position="1012"/>
    </location>
</feature>
<dbReference type="InterPro" id="IPR002182">
    <property type="entry name" value="NB-ARC"/>
</dbReference>
<feature type="coiled-coil region" evidence="5">
    <location>
        <begin position="4"/>
        <end position="38"/>
    </location>
</feature>
<dbReference type="PANTHER" id="PTHR33463">
    <property type="entry name" value="NB-ARC DOMAIN-CONTAINING PROTEIN-RELATED"/>
    <property type="match status" value="1"/>
</dbReference>
<evidence type="ECO:0000256" key="1">
    <source>
        <dbReference type="ARBA" id="ARBA00008894"/>
    </source>
</evidence>